<name>A0A9W8ZGM8_9PLEO</name>
<organism evidence="1 2">
    <name type="scientific">Didymella pomorum</name>
    <dbReference type="NCBI Taxonomy" id="749634"/>
    <lineage>
        <taxon>Eukaryota</taxon>
        <taxon>Fungi</taxon>
        <taxon>Dikarya</taxon>
        <taxon>Ascomycota</taxon>
        <taxon>Pezizomycotina</taxon>
        <taxon>Dothideomycetes</taxon>
        <taxon>Pleosporomycetidae</taxon>
        <taxon>Pleosporales</taxon>
        <taxon>Pleosporineae</taxon>
        <taxon>Didymellaceae</taxon>
        <taxon>Didymella</taxon>
    </lineage>
</organism>
<evidence type="ECO:0000313" key="2">
    <source>
        <dbReference type="Proteomes" id="UP001140510"/>
    </source>
</evidence>
<dbReference type="EMBL" id="JAPEVA010000017">
    <property type="protein sequence ID" value="KAJ4408118.1"/>
    <property type="molecule type" value="Genomic_DNA"/>
</dbReference>
<comment type="caution">
    <text evidence="1">The sequence shown here is derived from an EMBL/GenBank/DDBJ whole genome shotgun (WGS) entry which is preliminary data.</text>
</comment>
<protein>
    <submittedName>
        <fullName evidence="1">Uncharacterized protein</fullName>
    </submittedName>
</protein>
<evidence type="ECO:0000313" key="1">
    <source>
        <dbReference type="EMBL" id="KAJ4408118.1"/>
    </source>
</evidence>
<dbReference type="OrthoDB" id="10602469at2759"/>
<keyword evidence="2" id="KW-1185">Reference proteome</keyword>
<gene>
    <name evidence="1" type="ORF">N0V91_003466</name>
</gene>
<accession>A0A9W8ZGM8</accession>
<dbReference type="Proteomes" id="UP001140510">
    <property type="component" value="Unassembled WGS sequence"/>
</dbReference>
<dbReference type="AlphaFoldDB" id="A0A9W8ZGM8"/>
<reference evidence="1" key="1">
    <citation type="submission" date="2022-10" db="EMBL/GenBank/DDBJ databases">
        <title>Tapping the CABI collections for fungal endophytes: first genome assemblies for Collariella, Neodidymelliopsis, Ascochyta clinopodiicola, Didymella pomorum, Didymosphaeria variabile, Neocosmospora piperis and Neocucurbitaria cava.</title>
        <authorList>
            <person name="Hill R."/>
        </authorList>
    </citation>
    <scope>NUCLEOTIDE SEQUENCE</scope>
    <source>
        <strain evidence="1">IMI 355091</strain>
    </source>
</reference>
<proteinExistence type="predicted"/>
<sequence>MDPVHALIEVTQAGCRLGDQALMNAALASLRSRSKDGRVDVDEWIRAICEVYASATNVQDTSAICEDVVKPLKGGLLVAGLQHVDALMSLEEGE</sequence>